<dbReference type="InterPro" id="IPR000847">
    <property type="entry name" value="LysR_HTH_N"/>
</dbReference>
<dbReference type="PANTHER" id="PTHR30126">
    <property type="entry name" value="HTH-TYPE TRANSCRIPTIONAL REGULATOR"/>
    <property type="match status" value="1"/>
</dbReference>
<feature type="domain" description="HTH lysR-type" evidence="5">
    <location>
        <begin position="1"/>
        <end position="60"/>
    </location>
</feature>
<dbReference type="InterPro" id="IPR036388">
    <property type="entry name" value="WH-like_DNA-bd_sf"/>
</dbReference>
<dbReference type="InterPro" id="IPR036390">
    <property type="entry name" value="WH_DNA-bd_sf"/>
</dbReference>
<evidence type="ECO:0000256" key="2">
    <source>
        <dbReference type="ARBA" id="ARBA00023015"/>
    </source>
</evidence>
<reference evidence="6" key="1">
    <citation type="journal article" date="2014" name="Int. J. Syst. Evol. Microbiol.">
        <title>Complete genome sequence of Corynebacterium casei LMG S-19264T (=DSM 44701T), isolated from a smear-ripened cheese.</title>
        <authorList>
            <consortium name="US DOE Joint Genome Institute (JGI-PGF)"/>
            <person name="Walter F."/>
            <person name="Albersmeier A."/>
            <person name="Kalinowski J."/>
            <person name="Ruckert C."/>
        </authorList>
    </citation>
    <scope>NUCLEOTIDE SEQUENCE</scope>
    <source>
        <strain evidence="6">NBRC 101628</strain>
    </source>
</reference>
<evidence type="ECO:0000259" key="5">
    <source>
        <dbReference type="PROSITE" id="PS50931"/>
    </source>
</evidence>
<gene>
    <name evidence="6" type="ORF">GCM10007895_15460</name>
</gene>
<dbReference type="Pfam" id="PF03466">
    <property type="entry name" value="LysR_substrate"/>
    <property type="match status" value="1"/>
</dbReference>
<protein>
    <submittedName>
        <fullName evidence="6">LysR family transcriptional regulator</fullName>
    </submittedName>
</protein>
<dbReference type="EMBL" id="BSNC01000004">
    <property type="protein sequence ID" value="GLP96240.1"/>
    <property type="molecule type" value="Genomic_DNA"/>
</dbReference>
<evidence type="ECO:0000313" key="6">
    <source>
        <dbReference type="EMBL" id="GLP96240.1"/>
    </source>
</evidence>
<dbReference type="Gene3D" id="1.10.10.10">
    <property type="entry name" value="Winged helix-like DNA-binding domain superfamily/Winged helix DNA-binding domain"/>
    <property type="match status" value="1"/>
</dbReference>
<keyword evidence="7" id="KW-1185">Reference proteome</keyword>
<organism evidence="6 7">
    <name type="scientific">Paraferrimonas sedimenticola</name>
    <dbReference type="NCBI Taxonomy" id="375674"/>
    <lineage>
        <taxon>Bacteria</taxon>
        <taxon>Pseudomonadati</taxon>
        <taxon>Pseudomonadota</taxon>
        <taxon>Gammaproteobacteria</taxon>
        <taxon>Alteromonadales</taxon>
        <taxon>Ferrimonadaceae</taxon>
        <taxon>Paraferrimonas</taxon>
    </lineage>
</organism>
<name>A0AA37RVM0_9GAMM</name>
<dbReference type="SUPFAM" id="SSF53850">
    <property type="entry name" value="Periplasmic binding protein-like II"/>
    <property type="match status" value="1"/>
</dbReference>
<dbReference type="GO" id="GO:0000976">
    <property type="term" value="F:transcription cis-regulatory region binding"/>
    <property type="evidence" value="ECO:0007669"/>
    <property type="project" value="TreeGrafter"/>
</dbReference>
<dbReference type="Pfam" id="PF00126">
    <property type="entry name" value="HTH_1"/>
    <property type="match status" value="1"/>
</dbReference>
<dbReference type="SUPFAM" id="SSF46785">
    <property type="entry name" value="Winged helix' DNA-binding domain"/>
    <property type="match status" value="1"/>
</dbReference>
<dbReference type="RefSeq" id="WP_095505319.1">
    <property type="nucleotide sequence ID" value="NZ_BSNC01000004.1"/>
</dbReference>
<accession>A0AA37RVM0</accession>
<dbReference type="Proteomes" id="UP001161422">
    <property type="component" value="Unassembled WGS sequence"/>
</dbReference>
<comment type="caution">
    <text evidence="6">The sequence shown here is derived from an EMBL/GenBank/DDBJ whole genome shotgun (WGS) entry which is preliminary data.</text>
</comment>
<dbReference type="AlphaFoldDB" id="A0AA37RVM0"/>
<evidence type="ECO:0000256" key="3">
    <source>
        <dbReference type="ARBA" id="ARBA00023125"/>
    </source>
</evidence>
<evidence type="ECO:0000313" key="7">
    <source>
        <dbReference type="Proteomes" id="UP001161422"/>
    </source>
</evidence>
<dbReference type="Gene3D" id="3.40.190.10">
    <property type="entry name" value="Periplasmic binding protein-like II"/>
    <property type="match status" value="2"/>
</dbReference>
<dbReference type="GO" id="GO:0003700">
    <property type="term" value="F:DNA-binding transcription factor activity"/>
    <property type="evidence" value="ECO:0007669"/>
    <property type="project" value="InterPro"/>
</dbReference>
<evidence type="ECO:0000256" key="1">
    <source>
        <dbReference type="ARBA" id="ARBA00009437"/>
    </source>
</evidence>
<keyword evidence="4" id="KW-0804">Transcription</keyword>
<reference evidence="6" key="2">
    <citation type="submission" date="2023-01" db="EMBL/GenBank/DDBJ databases">
        <title>Draft genome sequence of Paraferrimonas sedimenticola strain NBRC 101628.</title>
        <authorList>
            <person name="Sun Q."/>
            <person name="Mori K."/>
        </authorList>
    </citation>
    <scope>NUCLEOTIDE SEQUENCE</scope>
    <source>
        <strain evidence="6">NBRC 101628</strain>
    </source>
</reference>
<dbReference type="PANTHER" id="PTHR30126:SF5">
    <property type="entry name" value="HTH-TYPE TRANSCRIPTIONAL ACTIVATOR CMPR"/>
    <property type="match status" value="1"/>
</dbReference>
<keyword evidence="2" id="KW-0805">Transcription regulation</keyword>
<dbReference type="CDD" id="cd05466">
    <property type="entry name" value="PBP2_LTTR_substrate"/>
    <property type="match status" value="1"/>
</dbReference>
<comment type="similarity">
    <text evidence="1">Belongs to the LysR transcriptional regulatory family.</text>
</comment>
<keyword evidence="3" id="KW-0238">DNA-binding</keyword>
<sequence length="292" mass="32622">MNFSLDQLLAFVTSVEKGSYKQAAIALGKHATTVSQQVAALEIDSNLLLFERKVRKLELTQQGAELYQYAKPVLVEAGQLAMKVEALSAQEPGELKLAFGSTIRDRQLVRCAKEVLKRYPTIDLSIRSGDPLQILEWVADDQVHLGIITTLFGNYPGIDSVQMYNFELAYIGPPDWVKPDQKVDPAMLRALPQIVYRYVLQSPQMQGHMQSNHSIEVQSLEDLVDMVSLGLGWAIVPAYRVVDALEQQDVVAFQIQGANTVNWFCEAVFKSGQQLNPAAQAFMEQVQKLPDR</sequence>
<dbReference type="InterPro" id="IPR005119">
    <property type="entry name" value="LysR_subst-bd"/>
</dbReference>
<proteinExistence type="inferred from homology"/>
<dbReference type="PROSITE" id="PS50931">
    <property type="entry name" value="HTH_LYSR"/>
    <property type="match status" value="1"/>
</dbReference>
<evidence type="ECO:0000256" key="4">
    <source>
        <dbReference type="ARBA" id="ARBA00023163"/>
    </source>
</evidence>